<organism evidence="2 3">
    <name type="scientific">Phaeosphaeria nodorum (strain SN15 / ATCC MYA-4574 / FGSC 10173)</name>
    <name type="common">Glume blotch fungus</name>
    <name type="synonym">Parastagonospora nodorum</name>
    <dbReference type="NCBI Taxonomy" id="321614"/>
    <lineage>
        <taxon>Eukaryota</taxon>
        <taxon>Fungi</taxon>
        <taxon>Dikarya</taxon>
        <taxon>Ascomycota</taxon>
        <taxon>Pezizomycotina</taxon>
        <taxon>Dothideomycetes</taxon>
        <taxon>Pleosporomycetidae</taxon>
        <taxon>Pleosporales</taxon>
        <taxon>Pleosporineae</taxon>
        <taxon>Phaeosphaeriaceae</taxon>
        <taxon>Parastagonospora</taxon>
    </lineage>
</organism>
<accession>A0A7U2EXM6</accession>
<gene>
    <name evidence="2" type="ORF">JI435_081080</name>
</gene>
<dbReference type="Proteomes" id="UP000663193">
    <property type="component" value="Chromosome 2"/>
</dbReference>
<feature type="region of interest" description="Disordered" evidence="1">
    <location>
        <begin position="26"/>
        <end position="57"/>
    </location>
</feature>
<dbReference type="OrthoDB" id="3795156at2759"/>
<evidence type="ECO:0000256" key="1">
    <source>
        <dbReference type="SAM" id="MobiDB-lite"/>
    </source>
</evidence>
<dbReference type="EMBL" id="CP069024">
    <property type="protein sequence ID" value="QRC92839.1"/>
    <property type="molecule type" value="Genomic_DNA"/>
</dbReference>
<sequence length="280" mass="31964">METPARISKRTMTKYDAQFYSEVFNSSLGMPTPPTSTANDDTAHANKRRRLTPPMGLDTPCISSREIQFKRDTSYLSTPPETMSLRVTIPEPVVTKDDQRALAIRRAAARRWIPKLQGPFPKRREIGEAYKLKLMRHYTSPTTSSEPNFIKPHIDVSPRVDRLRQRFPKVLTSIPKLNLQVPGPMVCAPPKATQGRKSEENNMQLKMNKNITKSEAAQRLAWKSFSATERDRIDRGREAMMESGLIVDDLNSEQRGTKNGLPEWRKKNTGKFAREKRNAI</sequence>
<keyword evidence="3" id="KW-1185">Reference proteome</keyword>
<name>A0A7U2EXM6_PHANO</name>
<feature type="region of interest" description="Disordered" evidence="1">
    <location>
        <begin position="252"/>
        <end position="280"/>
    </location>
</feature>
<protein>
    <submittedName>
        <fullName evidence="2">Uncharacterized protein</fullName>
    </submittedName>
</protein>
<evidence type="ECO:0000313" key="2">
    <source>
        <dbReference type="EMBL" id="QRC92839.1"/>
    </source>
</evidence>
<dbReference type="VEuPathDB" id="FungiDB:JI435_081080"/>
<proteinExistence type="predicted"/>
<feature type="compositionally biased region" description="Polar residues" evidence="1">
    <location>
        <begin position="26"/>
        <end position="40"/>
    </location>
</feature>
<evidence type="ECO:0000313" key="3">
    <source>
        <dbReference type="Proteomes" id="UP000663193"/>
    </source>
</evidence>
<reference evidence="3" key="1">
    <citation type="journal article" date="2021" name="BMC Genomics">
        <title>Chromosome-level genome assembly and manually-curated proteome of model necrotroph Parastagonospora nodorum Sn15 reveals a genome-wide trove of candidate effector homologs, and redundancy of virulence-related functions within an accessory chromosome.</title>
        <authorList>
            <person name="Bertazzoni S."/>
            <person name="Jones D.A.B."/>
            <person name="Phan H.T."/>
            <person name="Tan K.-C."/>
            <person name="Hane J.K."/>
        </authorList>
    </citation>
    <scope>NUCLEOTIDE SEQUENCE [LARGE SCALE GENOMIC DNA]</scope>
    <source>
        <strain evidence="3">SN15 / ATCC MYA-4574 / FGSC 10173)</strain>
    </source>
</reference>
<dbReference type="AlphaFoldDB" id="A0A7U2EXM6"/>